<evidence type="ECO:0000256" key="4">
    <source>
        <dbReference type="ARBA" id="ARBA00022833"/>
    </source>
</evidence>
<comment type="cofactor">
    <cofactor evidence="1">
        <name>Zn(2+)</name>
        <dbReference type="ChEBI" id="CHEBI:29105"/>
    </cofactor>
</comment>
<evidence type="ECO:0000256" key="2">
    <source>
        <dbReference type="ARBA" id="ARBA00022723"/>
    </source>
</evidence>
<dbReference type="InterPro" id="IPR032466">
    <property type="entry name" value="Metal_Hydrolase"/>
</dbReference>
<keyword evidence="4" id="KW-0862">Zinc</keyword>
<evidence type="ECO:0000259" key="5">
    <source>
        <dbReference type="Pfam" id="PF01979"/>
    </source>
</evidence>
<gene>
    <name evidence="6" type="ORF">PTTW11_03477</name>
</gene>
<keyword evidence="3" id="KW-0378">Hydrolase</keyword>
<keyword evidence="2" id="KW-0479">Metal-binding</keyword>
<reference evidence="6" key="1">
    <citation type="submission" date="2021-02" db="EMBL/GenBank/DDBJ databases">
        <authorList>
            <person name="Syme A R."/>
            <person name="Syme A R."/>
            <person name="Moolhuijzen P."/>
        </authorList>
    </citation>
    <scope>NUCLEOTIDE SEQUENCE</scope>
    <source>
        <strain evidence="6">W1-1</strain>
    </source>
</reference>
<evidence type="ECO:0000256" key="3">
    <source>
        <dbReference type="ARBA" id="ARBA00022801"/>
    </source>
</evidence>
<dbReference type="GO" id="GO:0046872">
    <property type="term" value="F:metal ion binding"/>
    <property type="evidence" value="ECO:0007669"/>
    <property type="project" value="UniProtKB-KW"/>
</dbReference>
<evidence type="ECO:0000313" key="7">
    <source>
        <dbReference type="Proteomes" id="UP000472372"/>
    </source>
</evidence>
<evidence type="ECO:0000313" key="6">
    <source>
        <dbReference type="EMBL" id="CAE7022747.1"/>
    </source>
</evidence>
<dbReference type="GO" id="GO:0019239">
    <property type="term" value="F:deaminase activity"/>
    <property type="evidence" value="ECO:0007669"/>
    <property type="project" value="TreeGrafter"/>
</dbReference>
<sequence>MLCGSSWLYFLALTSFTSLIDAATLFAGGTVIAWDPSSQRLDVLRNGSVLVENDSITAVFSGSYNGTLPHNLDVIDATNDIISTGFIDTHRHSWQTAFKTLGSNTTLMRYFERYGTDSPASTLFTPEDVYIGQLVGMLEALNGGVTTIVDFPHCTWSAAHSKAALDATFESGVRTEWAYNFGEYTNFTFNAQVDLFDELVADPRFHNSSTRLGISYDGFNTADQNQTRKILDLARKTNISVLTTHANGGVYGAKNFPTLLHNTFSFLNQSIPIIFAHASYHTATDAQLLRQYNHYISTTPESEMHYGHLHPSSHLILDQSALGIDTHFTFSSDILTQARLWLQSVREIFYREVIDRRHLPAENPMSATQAFLLATRNGALALRRPDIGVLCAGAKADLLVWNGRAPSLLGWTDPVAAVVLHANVGDIKHVMVGGEFRKKDGVLTVKGYDGLQDRFLESARRIQGIWGEMELPVTLGEAQNGVQFERPMRADVERGEGDGYGELYI</sequence>
<evidence type="ECO:0000256" key="1">
    <source>
        <dbReference type="ARBA" id="ARBA00001947"/>
    </source>
</evidence>
<dbReference type="InterPro" id="IPR011059">
    <property type="entry name" value="Metal-dep_hydrolase_composite"/>
</dbReference>
<dbReference type="Proteomes" id="UP000472372">
    <property type="component" value="Chromosome 3"/>
</dbReference>
<protein>
    <submittedName>
        <fullName evidence="6">Amidohydrolase family protein</fullName>
    </submittedName>
</protein>
<name>A0A6S6VJW6_9PLEO</name>
<dbReference type="Gene3D" id="3.20.20.140">
    <property type="entry name" value="Metal-dependent hydrolases"/>
    <property type="match status" value="1"/>
</dbReference>
<dbReference type="AlphaFoldDB" id="A0A6S6VJW6"/>
<accession>A0A6S6VJW6</accession>
<proteinExistence type="predicted"/>
<dbReference type="EMBL" id="HG992979">
    <property type="protein sequence ID" value="CAE7022747.1"/>
    <property type="molecule type" value="Genomic_DNA"/>
</dbReference>
<dbReference type="PANTHER" id="PTHR11271">
    <property type="entry name" value="GUANINE DEAMINASE"/>
    <property type="match status" value="1"/>
</dbReference>
<organism evidence="6 7">
    <name type="scientific">Pyrenophora teres f. teres</name>
    <dbReference type="NCBI Taxonomy" id="97479"/>
    <lineage>
        <taxon>Eukaryota</taxon>
        <taxon>Fungi</taxon>
        <taxon>Dikarya</taxon>
        <taxon>Ascomycota</taxon>
        <taxon>Pezizomycotina</taxon>
        <taxon>Dothideomycetes</taxon>
        <taxon>Pleosporomycetidae</taxon>
        <taxon>Pleosporales</taxon>
        <taxon>Pleosporineae</taxon>
        <taxon>Pleosporaceae</taxon>
        <taxon>Pyrenophora</taxon>
    </lineage>
</organism>
<dbReference type="Gene3D" id="2.30.40.10">
    <property type="entry name" value="Urease, subunit C, domain 1"/>
    <property type="match status" value="1"/>
</dbReference>
<feature type="domain" description="Amidohydrolase-related" evidence="5">
    <location>
        <begin position="82"/>
        <end position="435"/>
    </location>
</feature>
<dbReference type="PANTHER" id="PTHR11271:SF37">
    <property type="entry name" value="FAMILY PROTEIN, PUTATIVE (AFU_ORTHOLOGUE AFUA_4G00460)-RELATED"/>
    <property type="match status" value="1"/>
</dbReference>
<dbReference type="InterPro" id="IPR051607">
    <property type="entry name" value="Metallo-dep_hydrolases"/>
</dbReference>
<dbReference type="SUPFAM" id="SSF51338">
    <property type="entry name" value="Composite domain of metallo-dependent hydrolases"/>
    <property type="match status" value="2"/>
</dbReference>
<dbReference type="SUPFAM" id="SSF51556">
    <property type="entry name" value="Metallo-dependent hydrolases"/>
    <property type="match status" value="1"/>
</dbReference>
<dbReference type="GO" id="GO:0005829">
    <property type="term" value="C:cytosol"/>
    <property type="evidence" value="ECO:0007669"/>
    <property type="project" value="TreeGrafter"/>
</dbReference>
<dbReference type="InterPro" id="IPR006680">
    <property type="entry name" value="Amidohydro-rel"/>
</dbReference>
<dbReference type="Pfam" id="PF01979">
    <property type="entry name" value="Amidohydro_1"/>
    <property type="match status" value="1"/>
</dbReference>